<dbReference type="AlphaFoldDB" id="Q12MP8"/>
<keyword evidence="1 2" id="KW-0378">Hydrolase</keyword>
<dbReference type="InterPro" id="IPR003607">
    <property type="entry name" value="HD/PDEase_dom"/>
</dbReference>
<dbReference type="InterPro" id="IPR026875">
    <property type="entry name" value="PHydrolase_assoc_dom"/>
</dbReference>
<dbReference type="PANTHER" id="PTHR11373">
    <property type="entry name" value="DEOXYNUCLEOSIDE TRIPHOSPHATE TRIPHOSPHOHYDROLASE"/>
    <property type="match status" value="1"/>
</dbReference>
<dbReference type="NCBIfam" id="NF003701">
    <property type="entry name" value="PRK05318.1"/>
    <property type="match status" value="1"/>
</dbReference>
<dbReference type="InterPro" id="IPR006674">
    <property type="entry name" value="HD_domain"/>
</dbReference>
<reference evidence="5 6" key="1">
    <citation type="submission" date="2006-03" db="EMBL/GenBank/DDBJ databases">
        <title>Complete sequence of Shewanella denitrificans OS217.</title>
        <authorList>
            <consortium name="US DOE Joint Genome Institute"/>
            <person name="Copeland A."/>
            <person name="Lucas S."/>
            <person name="Lapidus A."/>
            <person name="Barry K."/>
            <person name="Detter J.C."/>
            <person name="Glavina del Rio T."/>
            <person name="Hammon N."/>
            <person name="Israni S."/>
            <person name="Dalin E."/>
            <person name="Tice H."/>
            <person name="Pitluck S."/>
            <person name="Brettin T."/>
            <person name="Bruce D."/>
            <person name="Han C."/>
            <person name="Tapia R."/>
            <person name="Gilna P."/>
            <person name="Kiss H."/>
            <person name="Schmutz J."/>
            <person name="Larimer F."/>
            <person name="Land M."/>
            <person name="Hauser L."/>
            <person name="Kyrpides N."/>
            <person name="Lykidis A."/>
            <person name="Richardson P."/>
        </authorList>
    </citation>
    <scope>NUCLEOTIDE SEQUENCE [LARGE SCALE GENOMIC DNA]</scope>
    <source>
        <strain evidence="6">OS217 / ATCC BAA-1090 / DSM 15013</strain>
    </source>
</reference>
<dbReference type="Pfam" id="PF13286">
    <property type="entry name" value="HD_assoc"/>
    <property type="match status" value="1"/>
</dbReference>
<accession>Q12MP8</accession>
<comment type="similarity">
    <text evidence="2">Belongs to the dGTPase family. Type 2 subfamily.</text>
</comment>
<dbReference type="CDD" id="cd00077">
    <property type="entry name" value="HDc"/>
    <property type="match status" value="1"/>
</dbReference>
<dbReference type="GO" id="GO:0008832">
    <property type="term" value="F:dGTPase activity"/>
    <property type="evidence" value="ECO:0007669"/>
    <property type="project" value="TreeGrafter"/>
</dbReference>
<keyword evidence="6" id="KW-1185">Reference proteome</keyword>
<dbReference type="RefSeq" id="WP_011496434.1">
    <property type="nucleotide sequence ID" value="NC_007954.1"/>
</dbReference>
<dbReference type="SUPFAM" id="SSF109604">
    <property type="entry name" value="HD-domain/PDEase-like"/>
    <property type="match status" value="1"/>
</dbReference>
<dbReference type="Proteomes" id="UP000001982">
    <property type="component" value="Chromosome"/>
</dbReference>
<evidence type="ECO:0000256" key="3">
    <source>
        <dbReference type="SAM" id="MobiDB-lite"/>
    </source>
</evidence>
<dbReference type="InterPro" id="IPR006261">
    <property type="entry name" value="dGTPase"/>
</dbReference>
<evidence type="ECO:0000259" key="4">
    <source>
        <dbReference type="PROSITE" id="PS51831"/>
    </source>
</evidence>
<dbReference type="NCBIfam" id="NF041026">
    <property type="entry name" value="antiphage_dGTPase"/>
    <property type="match status" value="1"/>
</dbReference>
<dbReference type="Pfam" id="PF01966">
    <property type="entry name" value="HD"/>
    <property type="match status" value="1"/>
</dbReference>
<evidence type="ECO:0000256" key="1">
    <source>
        <dbReference type="ARBA" id="ARBA00022801"/>
    </source>
</evidence>
<sequence>MPPVISPWHERPLAEDKHRRNDHRSPFQRDRARILHSAAFRRLQAKTQVLGVGMNDFYRTRLTHSLEVSQIGTGIAAQLKRKYPQLKFLFNSMSLIESLCLAHDIGHPPFGHGGEVALNYMMREHGGFEGNGQTFRILTRLEPYTLSWGMNLTRRTLLGVLKYPAIRSQMYIDQGSVPPANYRQLKPSQWTPVKGIFNEDKDNFDWVLAPLLAADRDKFMSLAPLSNNLSYPHRKTAYKSFDCSIMELADDTAYAVHDLEDAIVMGIVTREQWDKDVAACLSQSDDAWVAKEFSSIGNKLFSSEHHLRKDAIGTLVNGFVTAILIEEHPDFSDPLLKYNATLEPGFATALEVLKQFVLRHVVRKPEIQMLEYKGQQIVMQLFEAFASDPERLLPLNTQSRWHQACEAGQDPMRVIADYISGMTDEFAGRLHQQLFDPKFAGIMDLGQ</sequence>
<evidence type="ECO:0000313" key="6">
    <source>
        <dbReference type="Proteomes" id="UP000001982"/>
    </source>
</evidence>
<organism evidence="5 6">
    <name type="scientific">Shewanella denitrificans (strain OS217 / ATCC BAA-1090 / DSM 15013)</name>
    <dbReference type="NCBI Taxonomy" id="318161"/>
    <lineage>
        <taxon>Bacteria</taxon>
        <taxon>Pseudomonadati</taxon>
        <taxon>Pseudomonadota</taxon>
        <taxon>Gammaproteobacteria</taxon>
        <taxon>Alteromonadales</taxon>
        <taxon>Shewanellaceae</taxon>
        <taxon>Shewanella</taxon>
    </lineage>
</organism>
<dbReference type="KEGG" id="sdn:Sden_1995"/>
<dbReference type="NCBIfam" id="TIGR01353">
    <property type="entry name" value="dGTP_triPase"/>
    <property type="match status" value="1"/>
</dbReference>
<name>Q12MP8_SHEDO</name>
<feature type="domain" description="HD" evidence="4">
    <location>
        <begin position="61"/>
        <end position="255"/>
    </location>
</feature>
<proteinExistence type="inferred from homology"/>
<feature type="region of interest" description="Disordered" evidence="3">
    <location>
        <begin position="1"/>
        <end position="27"/>
    </location>
</feature>
<dbReference type="SMART" id="SM00471">
    <property type="entry name" value="HDc"/>
    <property type="match status" value="1"/>
</dbReference>
<evidence type="ECO:0000256" key="2">
    <source>
        <dbReference type="HAMAP-Rule" id="MF_01212"/>
    </source>
</evidence>
<dbReference type="InterPro" id="IPR050135">
    <property type="entry name" value="dGTPase-like"/>
</dbReference>
<feature type="compositionally biased region" description="Basic and acidic residues" evidence="3">
    <location>
        <begin position="8"/>
        <end position="27"/>
    </location>
</feature>
<dbReference type="eggNOG" id="COG0232">
    <property type="taxonomic scope" value="Bacteria"/>
</dbReference>
<dbReference type="PANTHER" id="PTHR11373:SF40">
    <property type="entry name" value="DEOXYGUANOSINETRIPHOSPHATE TRIPHOSPHOHYDROLASE-LIKE PROTEIN 2"/>
    <property type="match status" value="1"/>
</dbReference>
<dbReference type="EMBL" id="CP000302">
    <property type="protein sequence ID" value="ABE55278.1"/>
    <property type="molecule type" value="Genomic_DNA"/>
</dbReference>
<protein>
    <recommendedName>
        <fullName evidence="2">Deoxyguanosinetriphosphate triphosphohydrolase-like protein</fullName>
    </recommendedName>
</protein>
<evidence type="ECO:0000313" key="5">
    <source>
        <dbReference type="EMBL" id="ABE55278.1"/>
    </source>
</evidence>
<dbReference type="GO" id="GO:0006203">
    <property type="term" value="P:dGTP catabolic process"/>
    <property type="evidence" value="ECO:0007669"/>
    <property type="project" value="TreeGrafter"/>
</dbReference>
<dbReference type="HAMAP" id="MF_01212">
    <property type="entry name" value="dGTPase_type2"/>
    <property type="match status" value="1"/>
</dbReference>
<dbReference type="InterPro" id="IPR023023">
    <property type="entry name" value="dNTPase_2"/>
</dbReference>
<dbReference type="HOGENOM" id="CLU_028163_0_0_6"/>
<dbReference type="Gene3D" id="1.10.3210.10">
    <property type="entry name" value="Hypothetical protein af1432"/>
    <property type="match status" value="1"/>
</dbReference>
<dbReference type="STRING" id="318161.Sden_1995"/>
<dbReference type="PROSITE" id="PS51831">
    <property type="entry name" value="HD"/>
    <property type="match status" value="1"/>
</dbReference>
<gene>
    <name evidence="5" type="ordered locus">Sden_1995</name>
</gene>